<dbReference type="EMBL" id="QTSX02001137">
    <property type="protein sequence ID" value="KAJ9083129.1"/>
    <property type="molecule type" value="Genomic_DNA"/>
</dbReference>
<evidence type="ECO:0000313" key="2">
    <source>
        <dbReference type="Proteomes" id="UP001165960"/>
    </source>
</evidence>
<comment type="caution">
    <text evidence="1">The sequence shown here is derived from an EMBL/GenBank/DDBJ whole genome shotgun (WGS) entry which is preliminary data.</text>
</comment>
<accession>A0ACC2U8K2</accession>
<reference evidence="1" key="1">
    <citation type="submission" date="2022-04" db="EMBL/GenBank/DDBJ databases">
        <title>Genome of the entomopathogenic fungus Entomophthora muscae.</title>
        <authorList>
            <person name="Elya C."/>
            <person name="Lovett B.R."/>
            <person name="Lee E."/>
            <person name="Macias A.M."/>
            <person name="Hajek A.E."/>
            <person name="De Bivort B.L."/>
            <person name="Kasson M.T."/>
            <person name="De Fine Licht H.H."/>
            <person name="Stajich J.E."/>
        </authorList>
    </citation>
    <scope>NUCLEOTIDE SEQUENCE</scope>
    <source>
        <strain evidence="1">Berkeley</strain>
    </source>
</reference>
<proteinExistence type="predicted"/>
<gene>
    <name evidence="1" type="primary">vps16_5</name>
    <name evidence="1" type="ORF">DSO57_1037826</name>
</gene>
<name>A0ACC2U8K2_9FUNG</name>
<keyword evidence="2" id="KW-1185">Reference proteome</keyword>
<dbReference type="Proteomes" id="UP001165960">
    <property type="component" value="Unassembled WGS sequence"/>
</dbReference>
<evidence type="ECO:0000313" key="1">
    <source>
        <dbReference type="EMBL" id="KAJ9083129.1"/>
    </source>
</evidence>
<sequence>MEFLGIDKVIERLLEIHQHFLSLKLCEYLHLPSDRVVIHWACSKVCFVWKGLTIQIRASLDDEETTSRIVLDKIGRRPGLSYHHIAKVASENGQLHLAIKVGMSLLTADL</sequence>
<organism evidence="1 2">
    <name type="scientific">Entomophthora muscae</name>
    <dbReference type="NCBI Taxonomy" id="34485"/>
    <lineage>
        <taxon>Eukaryota</taxon>
        <taxon>Fungi</taxon>
        <taxon>Fungi incertae sedis</taxon>
        <taxon>Zoopagomycota</taxon>
        <taxon>Entomophthoromycotina</taxon>
        <taxon>Entomophthoromycetes</taxon>
        <taxon>Entomophthorales</taxon>
        <taxon>Entomophthoraceae</taxon>
        <taxon>Entomophthora</taxon>
    </lineage>
</organism>
<protein>
    <submittedName>
        <fullName evidence="1">Vacuolar protein sorting-associated protein 16</fullName>
    </submittedName>
</protein>